<gene>
    <name evidence="1" type="ORF">J2W31_004113</name>
</gene>
<evidence type="ECO:0000313" key="2">
    <source>
        <dbReference type="Proteomes" id="UP001242045"/>
    </source>
</evidence>
<protein>
    <submittedName>
        <fullName evidence="1">Uncharacterized protein</fullName>
    </submittedName>
</protein>
<comment type="caution">
    <text evidence="1">The sequence shown here is derived from an EMBL/GenBank/DDBJ whole genome shotgun (WGS) entry which is preliminary data.</text>
</comment>
<dbReference type="Proteomes" id="UP001242045">
    <property type="component" value="Unassembled WGS sequence"/>
</dbReference>
<accession>A0AAW8CU68</accession>
<reference evidence="1" key="1">
    <citation type="submission" date="2023-07" db="EMBL/GenBank/DDBJ databases">
        <title>Sorghum-associated microbial communities from plants grown in Nebraska, USA.</title>
        <authorList>
            <person name="Schachtman D."/>
        </authorList>
    </citation>
    <scope>NUCLEOTIDE SEQUENCE</scope>
    <source>
        <strain evidence="1">DS3754</strain>
    </source>
</reference>
<name>A0AAW8CU68_9BURK</name>
<dbReference type="AlphaFoldDB" id="A0AAW8CU68"/>
<organism evidence="1 2">
    <name type="scientific">Variovorax boronicumulans</name>
    <dbReference type="NCBI Taxonomy" id="436515"/>
    <lineage>
        <taxon>Bacteria</taxon>
        <taxon>Pseudomonadati</taxon>
        <taxon>Pseudomonadota</taxon>
        <taxon>Betaproteobacteria</taxon>
        <taxon>Burkholderiales</taxon>
        <taxon>Comamonadaceae</taxon>
        <taxon>Variovorax</taxon>
    </lineage>
</organism>
<sequence>MEVWVDQVRKIHTANTKSSVQMFLSFGTARRPRLCQTVPID</sequence>
<proteinExistence type="predicted"/>
<dbReference type="EMBL" id="JAUSRD010000010">
    <property type="protein sequence ID" value="MDP9894988.1"/>
    <property type="molecule type" value="Genomic_DNA"/>
</dbReference>
<evidence type="ECO:0000313" key="1">
    <source>
        <dbReference type="EMBL" id="MDP9894988.1"/>
    </source>
</evidence>